<dbReference type="OrthoDB" id="422362at2759"/>
<evidence type="ECO:0000256" key="10">
    <source>
        <dbReference type="ARBA" id="ARBA00022833"/>
    </source>
</evidence>
<dbReference type="InterPro" id="IPR055197">
    <property type="entry name" value="PHDvar_NSD"/>
</dbReference>
<feature type="domain" description="Zinc finger PHD-type" evidence="12">
    <location>
        <begin position="3"/>
        <end position="50"/>
    </location>
</feature>
<evidence type="ECO:0000259" key="12">
    <source>
        <dbReference type="SMART" id="SM00249"/>
    </source>
</evidence>
<keyword evidence="5" id="KW-0808">Transferase</keyword>
<accession>A0A212D0X2</accession>
<comment type="caution">
    <text evidence="13">The sequence shown here is derived from an EMBL/GenBank/DDBJ whole genome shotgun (WGS) entry which is preliminary data.</text>
</comment>
<feature type="non-terminal residue" evidence="13">
    <location>
        <position position="1"/>
    </location>
</feature>
<evidence type="ECO:0000256" key="8">
    <source>
        <dbReference type="ARBA" id="ARBA00022737"/>
    </source>
</evidence>
<dbReference type="InterPro" id="IPR001965">
    <property type="entry name" value="Znf_PHD"/>
</dbReference>
<keyword evidence="4" id="KW-0489">Methyltransferase</keyword>
<keyword evidence="7" id="KW-0479">Metal-binding</keyword>
<dbReference type="Pfam" id="PF23004">
    <property type="entry name" value="PHDvar_NSD"/>
    <property type="match status" value="1"/>
</dbReference>
<dbReference type="SMART" id="SM00249">
    <property type="entry name" value="PHD"/>
    <property type="match status" value="2"/>
</dbReference>
<evidence type="ECO:0000256" key="3">
    <source>
        <dbReference type="ARBA" id="ARBA00022454"/>
    </source>
</evidence>
<evidence type="ECO:0000256" key="1">
    <source>
        <dbReference type="ARBA" id="ARBA00004123"/>
    </source>
</evidence>
<reference evidence="13 14" key="1">
    <citation type="journal article" date="2018" name="Mol. Genet. Genomics">
        <title>The red deer Cervus elaphus genome CerEla1.0: sequencing, annotating, genes, and chromosomes.</title>
        <authorList>
            <person name="Bana N.A."/>
            <person name="Nyiri A."/>
            <person name="Nagy J."/>
            <person name="Frank K."/>
            <person name="Nagy T."/>
            <person name="Steger V."/>
            <person name="Schiller M."/>
            <person name="Lakatos P."/>
            <person name="Sugar L."/>
            <person name="Horn P."/>
            <person name="Barta E."/>
            <person name="Orosz L."/>
        </authorList>
    </citation>
    <scope>NUCLEOTIDE SEQUENCE [LARGE SCALE GENOMIC DNA]</scope>
    <source>
        <strain evidence="13">Hungarian</strain>
    </source>
</reference>
<evidence type="ECO:0000256" key="6">
    <source>
        <dbReference type="ARBA" id="ARBA00022691"/>
    </source>
</evidence>
<keyword evidence="3" id="KW-0158">Chromosome</keyword>
<dbReference type="GO" id="GO:0032259">
    <property type="term" value="P:methylation"/>
    <property type="evidence" value="ECO:0007669"/>
    <property type="project" value="UniProtKB-KW"/>
</dbReference>
<dbReference type="Gene3D" id="3.30.40.10">
    <property type="entry name" value="Zinc/RING finger domain, C3HC4 (zinc finger)"/>
    <property type="match status" value="1"/>
</dbReference>
<evidence type="ECO:0000256" key="11">
    <source>
        <dbReference type="ARBA" id="ARBA00023242"/>
    </source>
</evidence>
<dbReference type="AlphaFoldDB" id="A0A212D0X2"/>
<evidence type="ECO:0000313" key="13">
    <source>
        <dbReference type="EMBL" id="OWK11897.1"/>
    </source>
</evidence>
<feature type="domain" description="Zinc finger PHD-type" evidence="12">
    <location>
        <begin position="51"/>
        <end position="104"/>
    </location>
</feature>
<dbReference type="GO" id="GO:0005694">
    <property type="term" value="C:chromosome"/>
    <property type="evidence" value="ECO:0007669"/>
    <property type="project" value="UniProtKB-SubCell"/>
</dbReference>
<evidence type="ECO:0000313" key="14">
    <source>
        <dbReference type="Proteomes" id="UP000242450"/>
    </source>
</evidence>
<dbReference type="PANTHER" id="PTHR22884">
    <property type="entry name" value="SET DOMAIN PROTEINS"/>
    <property type="match status" value="1"/>
</dbReference>
<dbReference type="InterPro" id="IPR013083">
    <property type="entry name" value="Znf_RING/FYVE/PHD"/>
</dbReference>
<dbReference type="FunFam" id="3.30.40.10:FF:000201">
    <property type="entry name" value="Histone-lysine N-methyltransferase"/>
    <property type="match status" value="1"/>
</dbReference>
<evidence type="ECO:0000256" key="2">
    <source>
        <dbReference type="ARBA" id="ARBA00004286"/>
    </source>
</evidence>
<dbReference type="InterPro" id="IPR050777">
    <property type="entry name" value="SET2_Histone-Lys_MeTrsfase"/>
</dbReference>
<evidence type="ECO:0000256" key="5">
    <source>
        <dbReference type="ARBA" id="ARBA00022679"/>
    </source>
</evidence>
<keyword evidence="8" id="KW-0677">Repeat</keyword>
<dbReference type="EMBL" id="MKHE01000009">
    <property type="protein sequence ID" value="OWK11897.1"/>
    <property type="molecule type" value="Genomic_DNA"/>
</dbReference>
<dbReference type="Proteomes" id="UP000242450">
    <property type="component" value="Chromosome 9"/>
</dbReference>
<keyword evidence="11" id="KW-0539">Nucleus</keyword>
<keyword evidence="10" id="KW-0862">Zinc</keyword>
<name>A0A212D0X2_CEREH</name>
<keyword evidence="6" id="KW-0949">S-adenosyl-L-methionine</keyword>
<evidence type="ECO:0000256" key="9">
    <source>
        <dbReference type="ARBA" id="ARBA00022771"/>
    </source>
</evidence>
<dbReference type="Pfam" id="PF22908">
    <property type="entry name" value="PHD_NSD"/>
    <property type="match status" value="1"/>
</dbReference>
<comment type="subcellular location">
    <subcellularLocation>
        <location evidence="2">Chromosome</location>
    </subcellularLocation>
    <subcellularLocation>
        <location evidence="1">Nucleus</location>
    </subcellularLocation>
</comment>
<organism evidence="13 14">
    <name type="scientific">Cervus elaphus hippelaphus</name>
    <name type="common">European red deer</name>
    <dbReference type="NCBI Taxonomy" id="46360"/>
    <lineage>
        <taxon>Eukaryota</taxon>
        <taxon>Metazoa</taxon>
        <taxon>Chordata</taxon>
        <taxon>Craniata</taxon>
        <taxon>Vertebrata</taxon>
        <taxon>Euteleostomi</taxon>
        <taxon>Mammalia</taxon>
        <taxon>Eutheria</taxon>
        <taxon>Laurasiatheria</taxon>
        <taxon>Artiodactyla</taxon>
        <taxon>Ruminantia</taxon>
        <taxon>Pecora</taxon>
        <taxon>Cervidae</taxon>
        <taxon>Cervinae</taxon>
        <taxon>Cervus</taxon>
    </lineage>
</organism>
<dbReference type="InterPro" id="IPR055198">
    <property type="entry name" value="NSD_PHD"/>
</dbReference>
<protein>
    <recommendedName>
        <fullName evidence="12">Zinc finger PHD-type domain-containing protein</fullName>
    </recommendedName>
</protein>
<keyword evidence="14" id="KW-1185">Reference proteome</keyword>
<dbReference type="GO" id="GO:0005634">
    <property type="term" value="C:nucleus"/>
    <property type="evidence" value="ECO:0007669"/>
    <property type="project" value="UniProtKB-SubCell"/>
</dbReference>
<keyword evidence="9" id="KW-0863">Zinc-finger</keyword>
<dbReference type="GO" id="GO:0008168">
    <property type="term" value="F:methyltransferase activity"/>
    <property type="evidence" value="ECO:0007669"/>
    <property type="project" value="UniProtKB-KW"/>
</dbReference>
<evidence type="ECO:0000256" key="4">
    <source>
        <dbReference type="ARBA" id="ARBA00022603"/>
    </source>
</evidence>
<dbReference type="GO" id="GO:0006338">
    <property type="term" value="P:chromatin remodeling"/>
    <property type="evidence" value="ECO:0007669"/>
    <property type="project" value="UniProtKB-ARBA"/>
</dbReference>
<sequence length="129" mass="14363">IHTCFVCKQSGEDVKRCLLPLCGKFYHEECVQKYPPTVMQNKGFRCSLHICTTCHAANPASVSASKGRLMRCVRCPVAYHANDFCLAAGSKILASNSIICPNHFTPRRGCRNHEHVNVSWCFVCSEGKT</sequence>
<proteinExistence type="predicted"/>
<evidence type="ECO:0000256" key="7">
    <source>
        <dbReference type="ARBA" id="ARBA00022723"/>
    </source>
</evidence>
<gene>
    <name evidence="13" type="ORF">Celaphus_00003472</name>
</gene>
<dbReference type="GO" id="GO:0008270">
    <property type="term" value="F:zinc ion binding"/>
    <property type="evidence" value="ECO:0007669"/>
    <property type="project" value="UniProtKB-KW"/>
</dbReference>